<dbReference type="InterPro" id="IPR020846">
    <property type="entry name" value="MFS_dom"/>
</dbReference>
<organism evidence="7 8">
    <name type="scientific">Marinoscillum furvescens DSM 4134</name>
    <dbReference type="NCBI Taxonomy" id="1122208"/>
    <lineage>
        <taxon>Bacteria</taxon>
        <taxon>Pseudomonadati</taxon>
        <taxon>Bacteroidota</taxon>
        <taxon>Cytophagia</taxon>
        <taxon>Cytophagales</taxon>
        <taxon>Reichenbachiellaceae</taxon>
        <taxon>Marinoscillum</taxon>
    </lineage>
</organism>
<dbReference type="GO" id="GO:0022857">
    <property type="term" value="F:transmembrane transporter activity"/>
    <property type="evidence" value="ECO:0007669"/>
    <property type="project" value="InterPro"/>
</dbReference>
<gene>
    <name evidence="7" type="ORF">C7460_10773</name>
</gene>
<feature type="domain" description="Major facilitator superfamily (MFS) profile" evidence="6">
    <location>
        <begin position="8"/>
        <end position="382"/>
    </location>
</feature>
<dbReference type="GO" id="GO:0016020">
    <property type="term" value="C:membrane"/>
    <property type="evidence" value="ECO:0007669"/>
    <property type="project" value="UniProtKB-SubCell"/>
</dbReference>
<feature type="transmembrane region" description="Helical" evidence="5">
    <location>
        <begin position="132"/>
        <end position="155"/>
    </location>
</feature>
<comment type="subcellular location">
    <subcellularLocation>
        <location evidence="1">Membrane</location>
        <topology evidence="1">Multi-pass membrane protein</topology>
    </subcellularLocation>
</comment>
<feature type="transmembrane region" description="Helical" evidence="5">
    <location>
        <begin position="357"/>
        <end position="376"/>
    </location>
</feature>
<keyword evidence="8" id="KW-1185">Reference proteome</keyword>
<keyword evidence="4 5" id="KW-0472">Membrane</keyword>
<feature type="transmembrane region" description="Helical" evidence="5">
    <location>
        <begin position="161"/>
        <end position="181"/>
    </location>
</feature>
<dbReference type="AlphaFoldDB" id="A0A3D9L5H2"/>
<dbReference type="EMBL" id="QREG01000007">
    <property type="protein sequence ID" value="RED99791.1"/>
    <property type="molecule type" value="Genomic_DNA"/>
</dbReference>
<sequence>MLKRYSKNFWLLSFSSYLFFSSFTMIIPELPAYLSRMGGEEYIGLIIALFTLTAGISRPFSGKLTDKWGRIPVMVVGAMVSGIAALLYPVLITVPGFLLLRLFHGFSTGFKPTGTSAIIADMVPANRRGEALGISSFFGSIGMASGPAIGSWIYLEFGINTLFYASAAFAFASVGILIGMKETLADRSPFSLSMLKIKRSDIYEPTVLTPSVVMILTTLAFGTVITLAPDFSDFLHIKNRGLFFIVFTSSSLLVRVIGGQLSDRFGRRSVLRFSTLILFVSMTVLGFSTDTHQFFTGAFLFGIGYGLNSPTLFAWTIDLSPEAKRGKGVATLFIFLEVGIGLGALISGTVYQGHPERFPLIFGTAGLFSFLAFLYLQFFTRK</sequence>
<dbReference type="SUPFAM" id="SSF103473">
    <property type="entry name" value="MFS general substrate transporter"/>
    <property type="match status" value="1"/>
</dbReference>
<dbReference type="CDD" id="cd17489">
    <property type="entry name" value="MFS_YfcJ_like"/>
    <property type="match status" value="1"/>
</dbReference>
<dbReference type="InterPro" id="IPR011701">
    <property type="entry name" value="MFS"/>
</dbReference>
<dbReference type="PANTHER" id="PTHR23531:SF1">
    <property type="entry name" value="QUINOLENE RESISTANCE PROTEIN NORA"/>
    <property type="match status" value="1"/>
</dbReference>
<feature type="transmembrane region" description="Helical" evidence="5">
    <location>
        <begin position="9"/>
        <end position="30"/>
    </location>
</feature>
<dbReference type="Pfam" id="PF07690">
    <property type="entry name" value="MFS_1"/>
    <property type="match status" value="1"/>
</dbReference>
<feature type="transmembrane region" description="Helical" evidence="5">
    <location>
        <begin position="329"/>
        <end position="351"/>
    </location>
</feature>
<dbReference type="InterPro" id="IPR036259">
    <property type="entry name" value="MFS_trans_sf"/>
</dbReference>
<reference evidence="7 8" key="1">
    <citation type="submission" date="2018-07" db="EMBL/GenBank/DDBJ databases">
        <title>Genomic Encyclopedia of Type Strains, Phase IV (KMG-IV): sequencing the most valuable type-strain genomes for metagenomic binning, comparative biology and taxonomic classification.</title>
        <authorList>
            <person name="Goeker M."/>
        </authorList>
    </citation>
    <scope>NUCLEOTIDE SEQUENCE [LARGE SCALE GENOMIC DNA]</scope>
    <source>
        <strain evidence="7 8">DSM 4134</strain>
    </source>
</reference>
<keyword evidence="3 5" id="KW-1133">Transmembrane helix</keyword>
<feature type="transmembrane region" description="Helical" evidence="5">
    <location>
        <begin position="73"/>
        <end position="92"/>
    </location>
</feature>
<feature type="transmembrane region" description="Helical" evidence="5">
    <location>
        <begin position="270"/>
        <end position="288"/>
    </location>
</feature>
<dbReference type="InterPro" id="IPR052714">
    <property type="entry name" value="MFS_Exporter"/>
</dbReference>
<evidence type="ECO:0000256" key="3">
    <source>
        <dbReference type="ARBA" id="ARBA00022989"/>
    </source>
</evidence>
<evidence type="ECO:0000313" key="7">
    <source>
        <dbReference type="EMBL" id="RED99791.1"/>
    </source>
</evidence>
<protein>
    <submittedName>
        <fullName evidence="7">Putative MFS family arabinose efflux permease</fullName>
    </submittedName>
</protein>
<name>A0A3D9L5H2_MARFU</name>
<dbReference type="Proteomes" id="UP000256779">
    <property type="component" value="Unassembled WGS sequence"/>
</dbReference>
<feature type="transmembrane region" description="Helical" evidence="5">
    <location>
        <begin position="98"/>
        <end position="120"/>
    </location>
</feature>
<evidence type="ECO:0000256" key="5">
    <source>
        <dbReference type="SAM" id="Phobius"/>
    </source>
</evidence>
<dbReference type="OrthoDB" id="9812221at2"/>
<evidence type="ECO:0000256" key="1">
    <source>
        <dbReference type="ARBA" id="ARBA00004141"/>
    </source>
</evidence>
<dbReference type="Gene3D" id="1.20.1250.20">
    <property type="entry name" value="MFS general substrate transporter like domains"/>
    <property type="match status" value="2"/>
</dbReference>
<feature type="transmembrane region" description="Helical" evidence="5">
    <location>
        <begin position="240"/>
        <end position="258"/>
    </location>
</feature>
<keyword evidence="2 5" id="KW-0812">Transmembrane</keyword>
<dbReference type="RefSeq" id="WP_115867813.1">
    <property type="nucleotide sequence ID" value="NZ_QREG01000007.1"/>
</dbReference>
<dbReference type="InterPro" id="IPR005829">
    <property type="entry name" value="Sugar_transporter_CS"/>
</dbReference>
<feature type="transmembrane region" description="Helical" evidence="5">
    <location>
        <begin position="202"/>
        <end position="228"/>
    </location>
</feature>
<dbReference type="PROSITE" id="PS50850">
    <property type="entry name" value="MFS"/>
    <property type="match status" value="1"/>
</dbReference>
<comment type="caution">
    <text evidence="7">The sequence shown here is derived from an EMBL/GenBank/DDBJ whole genome shotgun (WGS) entry which is preliminary data.</text>
</comment>
<feature type="transmembrane region" description="Helical" evidence="5">
    <location>
        <begin position="294"/>
        <end position="317"/>
    </location>
</feature>
<evidence type="ECO:0000259" key="6">
    <source>
        <dbReference type="PROSITE" id="PS50850"/>
    </source>
</evidence>
<feature type="transmembrane region" description="Helical" evidence="5">
    <location>
        <begin position="42"/>
        <end position="61"/>
    </location>
</feature>
<accession>A0A3D9L5H2</accession>
<dbReference type="PANTHER" id="PTHR23531">
    <property type="entry name" value="QUINOLENE RESISTANCE PROTEIN NORA"/>
    <property type="match status" value="1"/>
</dbReference>
<evidence type="ECO:0000256" key="4">
    <source>
        <dbReference type="ARBA" id="ARBA00023136"/>
    </source>
</evidence>
<evidence type="ECO:0000256" key="2">
    <source>
        <dbReference type="ARBA" id="ARBA00022692"/>
    </source>
</evidence>
<proteinExistence type="predicted"/>
<evidence type="ECO:0000313" key="8">
    <source>
        <dbReference type="Proteomes" id="UP000256779"/>
    </source>
</evidence>
<dbReference type="PROSITE" id="PS00216">
    <property type="entry name" value="SUGAR_TRANSPORT_1"/>
    <property type="match status" value="1"/>
</dbReference>